<feature type="region of interest" description="Disordered" evidence="1">
    <location>
        <begin position="1"/>
        <end position="43"/>
    </location>
</feature>
<protein>
    <recommendedName>
        <fullName evidence="4">RING-type domain-containing protein</fullName>
    </recommendedName>
</protein>
<name>A0A0W0FEM4_MONRR</name>
<dbReference type="AlphaFoldDB" id="A0A0W0FEM4"/>
<dbReference type="InterPro" id="IPR013083">
    <property type="entry name" value="Znf_RING/FYVE/PHD"/>
</dbReference>
<accession>A0A0W0FEM4</accession>
<feature type="compositionally biased region" description="Low complexity" evidence="1">
    <location>
        <begin position="235"/>
        <end position="245"/>
    </location>
</feature>
<feature type="compositionally biased region" description="Low complexity" evidence="1">
    <location>
        <begin position="213"/>
        <end position="228"/>
    </location>
</feature>
<dbReference type="Proteomes" id="UP000054988">
    <property type="component" value="Unassembled WGS sequence"/>
</dbReference>
<dbReference type="SUPFAM" id="SSF57850">
    <property type="entry name" value="RING/U-box"/>
    <property type="match status" value="1"/>
</dbReference>
<sequence length="298" mass="32107">MKSDIQHSQQIPIPDSLLYPDSFDVDDDVEEEGEDYNSFGLNLGAETPRSFVEEPRVDEDDLLDRFNNASSNSGSSGSTSDALLNVPGRSRLWRSASFYDKHKRRTKLQKEAVDRDCDICFEIAVSPARTLCCGKLYCYEHIFDWLHGPSSDGRCPSCGARCSADTGILSLKAPPKYTKSALPPKSPKLHTATDKLVPSISTSGIERRRPSRSDTVSSSSSSSSLSSSSDEDTLSPDSLSDPESPIGLHHSGLCLPKSSSGTSTPLPVPVDTAETASKVAGNILSLVGLTLVFYVLVS</sequence>
<evidence type="ECO:0000313" key="3">
    <source>
        <dbReference type="Proteomes" id="UP000054988"/>
    </source>
</evidence>
<feature type="region of interest" description="Disordered" evidence="1">
    <location>
        <begin position="174"/>
        <end position="269"/>
    </location>
</feature>
<evidence type="ECO:0000313" key="2">
    <source>
        <dbReference type="EMBL" id="KTB34746.1"/>
    </source>
</evidence>
<evidence type="ECO:0000256" key="1">
    <source>
        <dbReference type="SAM" id="MobiDB-lite"/>
    </source>
</evidence>
<comment type="caution">
    <text evidence="2">The sequence shown here is derived from an EMBL/GenBank/DDBJ whole genome shotgun (WGS) entry which is preliminary data.</text>
</comment>
<feature type="compositionally biased region" description="Polar residues" evidence="1">
    <location>
        <begin position="1"/>
        <end position="11"/>
    </location>
</feature>
<dbReference type="Gene3D" id="3.30.40.10">
    <property type="entry name" value="Zinc/RING finger domain, C3HC4 (zinc finger)"/>
    <property type="match status" value="1"/>
</dbReference>
<dbReference type="EMBL" id="LATX01002041">
    <property type="protein sequence ID" value="KTB34746.1"/>
    <property type="molecule type" value="Genomic_DNA"/>
</dbReference>
<gene>
    <name evidence="2" type="ORF">WG66_12680</name>
</gene>
<feature type="compositionally biased region" description="Acidic residues" evidence="1">
    <location>
        <begin position="23"/>
        <end position="35"/>
    </location>
</feature>
<organism evidence="2 3">
    <name type="scientific">Moniliophthora roreri</name>
    <name type="common">Frosty pod rot fungus</name>
    <name type="synonym">Monilia roreri</name>
    <dbReference type="NCBI Taxonomy" id="221103"/>
    <lineage>
        <taxon>Eukaryota</taxon>
        <taxon>Fungi</taxon>
        <taxon>Dikarya</taxon>
        <taxon>Basidiomycota</taxon>
        <taxon>Agaricomycotina</taxon>
        <taxon>Agaricomycetes</taxon>
        <taxon>Agaricomycetidae</taxon>
        <taxon>Agaricales</taxon>
        <taxon>Marasmiineae</taxon>
        <taxon>Marasmiaceae</taxon>
        <taxon>Moniliophthora</taxon>
    </lineage>
</organism>
<evidence type="ECO:0008006" key="4">
    <source>
        <dbReference type="Google" id="ProtNLM"/>
    </source>
</evidence>
<proteinExistence type="predicted"/>
<reference evidence="2 3" key="1">
    <citation type="submission" date="2015-12" db="EMBL/GenBank/DDBJ databases">
        <title>Draft genome sequence of Moniliophthora roreri, the causal agent of frosty pod rot of cacao.</title>
        <authorList>
            <person name="Aime M.C."/>
            <person name="Diaz-Valderrama J.R."/>
            <person name="Kijpornyongpan T."/>
            <person name="Phillips-Mora W."/>
        </authorList>
    </citation>
    <scope>NUCLEOTIDE SEQUENCE [LARGE SCALE GENOMIC DNA]</scope>
    <source>
        <strain evidence="2 3">MCA 2952</strain>
    </source>
</reference>
<dbReference type="eggNOG" id="ENOG502T137">
    <property type="taxonomic scope" value="Eukaryota"/>
</dbReference>